<reference evidence="1 2" key="2">
    <citation type="submission" date="2018-11" db="EMBL/GenBank/DDBJ databases">
        <authorList>
            <consortium name="Pathogen Informatics"/>
        </authorList>
    </citation>
    <scope>NUCLEOTIDE SEQUENCE [LARGE SCALE GENOMIC DNA]</scope>
</reference>
<gene>
    <name evidence="1" type="ORF">TCLT_LOCUS8343</name>
</gene>
<accession>A0A0N5D5R2</accession>
<evidence type="ECO:0000313" key="3">
    <source>
        <dbReference type="WBParaSite" id="TCLT_0000835401-mRNA-1"/>
    </source>
</evidence>
<dbReference type="AlphaFoldDB" id="A0A0N5D5R2"/>
<reference evidence="3" key="1">
    <citation type="submission" date="2017-02" db="UniProtKB">
        <authorList>
            <consortium name="WormBaseParasite"/>
        </authorList>
    </citation>
    <scope>IDENTIFICATION</scope>
</reference>
<evidence type="ECO:0000313" key="1">
    <source>
        <dbReference type="EMBL" id="VDN05894.1"/>
    </source>
</evidence>
<name>A0A0N5D5R2_THECL</name>
<sequence length="103" mass="11666">TGVRDGSLLLVDKVERERGESVAEFSIGNAHHDWNSAAERNYDFSTDRDLESAMSDLTAEDDIYDKKTSVKRMHDYEPGVDGSTERYRTEMTTTTLSKGFSKH</sequence>
<organism evidence="3">
    <name type="scientific">Thelazia callipaeda</name>
    <name type="common">Oriental eyeworm</name>
    <name type="synonym">Parasitic nematode</name>
    <dbReference type="NCBI Taxonomy" id="103827"/>
    <lineage>
        <taxon>Eukaryota</taxon>
        <taxon>Metazoa</taxon>
        <taxon>Ecdysozoa</taxon>
        <taxon>Nematoda</taxon>
        <taxon>Chromadorea</taxon>
        <taxon>Rhabditida</taxon>
        <taxon>Spirurina</taxon>
        <taxon>Spiruromorpha</taxon>
        <taxon>Thelazioidea</taxon>
        <taxon>Thelaziidae</taxon>
        <taxon>Thelazia</taxon>
    </lineage>
</organism>
<dbReference type="EMBL" id="UYYF01004617">
    <property type="protein sequence ID" value="VDN05894.1"/>
    <property type="molecule type" value="Genomic_DNA"/>
</dbReference>
<dbReference type="STRING" id="103827.A0A0N5D5R2"/>
<dbReference type="Proteomes" id="UP000276776">
    <property type="component" value="Unassembled WGS sequence"/>
</dbReference>
<proteinExistence type="predicted"/>
<dbReference type="OrthoDB" id="4405280at2759"/>
<keyword evidence="2" id="KW-1185">Reference proteome</keyword>
<evidence type="ECO:0000313" key="2">
    <source>
        <dbReference type="Proteomes" id="UP000276776"/>
    </source>
</evidence>
<protein>
    <submittedName>
        <fullName evidence="3">Polyprotein</fullName>
    </submittedName>
</protein>
<dbReference type="WBParaSite" id="TCLT_0000835401-mRNA-1">
    <property type="protein sequence ID" value="TCLT_0000835401-mRNA-1"/>
    <property type="gene ID" value="TCLT_0000835401"/>
</dbReference>